<protein>
    <submittedName>
        <fullName evidence="1">Uncharacterized protein</fullName>
    </submittedName>
</protein>
<evidence type="ECO:0000313" key="2">
    <source>
        <dbReference type="Proteomes" id="UP000004995"/>
    </source>
</evidence>
<dbReference type="EMBL" id="AGNK02004310">
    <property type="status" value="NOT_ANNOTATED_CDS"/>
    <property type="molecule type" value="Genomic_DNA"/>
</dbReference>
<evidence type="ECO:0000313" key="1">
    <source>
        <dbReference type="EnsemblPlants" id="KQK96954"/>
    </source>
</evidence>
<proteinExistence type="predicted"/>
<dbReference type="Proteomes" id="UP000004995">
    <property type="component" value="Unassembled WGS sequence"/>
</dbReference>
<dbReference type="Gramene" id="KQK96954">
    <property type="protein sequence ID" value="KQK96954"/>
    <property type="gene ID" value="SETIT_013090mg"/>
</dbReference>
<reference evidence="1" key="2">
    <citation type="submission" date="2018-08" db="UniProtKB">
        <authorList>
            <consortium name="EnsemblPlants"/>
        </authorList>
    </citation>
    <scope>IDENTIFICATION</scope>
    <source>
        <strain evidence="1">Yugu1</strain>
    </source>
</reference>
<name>K3YFS2_SETIT</name>
<accession>K3YFS2</accession>
<keyword evidence="2" id="KW-1185">Reference proteome</keyword>
<dbReference type="EnsemblPlants" id="KQK96954">
    <property type="protein sequence ID" value="KQK96954"/>
    <property type="gene ID" value="SETIT_013090mg"/>
</dbReference>
<reference evidence="2" key="1">
    <citation type="journal article" date="2012" name="Nat. Biotechnol.">
        <title>Reference genome sequence of the model plant Setaria.</title>
        <authorList>
            <person name="Bennetzen J.L."/>
            <person name="Schmutz J."/>
            <person name="Wang H."/>
            <person name="Percifield R."/>
            <person name="Hawkins J."/>
            <person name="Pontaroli A.C."/>
            <person name="Estep M."/>
            <person name="Feng L."/>
            <person name="Vaughn J.N."/>
            <person name="Grimwood J."/>
            <person name="Jenkins J."/>
            <person name="Barry K."/>
            <person name="Lindquist E."/>
            <person name="Hellsten U."/>
            <person name="Deshpande S."/>
            <person name="Wang X."/>
            <person name="Wu X."/>
            <person name="Mitros T."/>
            <person name="Triplett J."/>
            <person name="Yang X."/>
            <person name="Ye C.Y."/>
            <person name="Mauro-Herrera M."/>
            <person name="Wang L."/>
            <person name="Li P."/>
            <person name="Sharma M."/>
            <person name="Sharma R."/>
            <person name="Ronald P.C."/>
            <person name="Panaud O."/>
            <person name="Kellogg E.A."/>
            <person name="Brutnell T.P."/>
            <person name="Doust A.N."/>
            <person name="Tuskan G.A."/>
            <person name="Rokhsar D."/>
            <person name="Devos K.M."/>
        </authorList>
    </citation>
    <scope>NUCLEOTIDE SEQUENCE [LARGE SCALE GENOMIC DNA]</scope>
    <source>
        <strain evidence="2">cv. Yugu1</strain>
    </source>
</reference>
<dbReference type="AlphaFoldDB" id="K3YFS2"/>
<dbReference type="InParanoid" id="K3YFS2"/>
<organism evidence="1 2">
    <name type="scientific">Setaria italica</name>
    <name type="common">Foxtail millet</name>
    <name type="synonym">Panicum italicum</name>
    <dbReference type="NCBI Taxonomy" id="4555"/>
    <lineage>
        <taxon>Eukaryota</taxon>
        <taxon>Viridiplantae</taxon>
        <taxon>Streptophyta</taxon>
        <taxon>Embryophyta</taxon>
        <taxon>Tracheophyta</taxon>
        <taxon>Spermatophyta</taxon>
        <taxon>Magnoliopsida</taxon>
        <taxon>Liliopsida</taxon>
        <taxon>Poales</taxon>
        <taxon>Poaceae</taxon>
        <taxon>PACMAD clade</taxon>
        <taxon>Panicoideae</taxon>
        <taxon>Panicodae</taxon>
        <taxon>Paniceae</taxon>
        <taxon>Cenchrinae</taxon>
        <taxon>Setaria</taxon>
    </lineage>
</organism>
<sequence length="75" mass="8368">MFPPIHQVGASLSLLRFRMGFQMGLHADLGISVMGYAKLMASNASTLNNQISSQACKNFFIMYPSPIWISSKPWM</sequence>
<dbReference type="HOGENOM" id="CLU_2675766_0_0_1"/>